<organism evidence="1 2">
    <name type="scientific">Euplotes crassus</name>
    <dbReference type="NCBI Taxonomy" id="5936"/>
    <lineage>
        <taxon>Eukaryota</taxon>
        <taxon>Sar</taxon>
        <taxon>Alveolata</taxon>
        <taxon>Ciliophora</taxon>
        <taxon>Intramacronucleata</taxon>
        <taxon>Spirotrichea</taxon>
        <taxon>Hypotrichia</taxon>
        <taxon>Euplotida</taxon>
        <taxon>Euplotidae</taxon>
        <taxon>Moneuplotes</taxon>
    </lineage>
</organism>
<evidence type="ECO:0000313" key="2">
    <source>
        <dbReference type="Proteomes" id="UP001295684"/>
    </source>
</evidence>
<proteinExistence type="predicted"/>
<evidence type="ECO:0000313" key="1">
    <source>
        <dbReference type="EMBL" id="CAI2366120.1"/>
    </source>
</evidence>
<dbReference type="Proteomes" id="UP001295684">
    <property type="component" value="Unassembled WGS sequence"/>
</dbReference>
<comment type="caution">
    <text evidence="1">The sequence shown here is derived from an EMBL/GenBank/DDBJ whole genome shotgun (WGS) entry which is preliminary data.</text>
</comment>
<name>A0AAD1UIN5_EUPCR</name>
<protein>
    <submittedName>
        <fullName evidence="1">Uncharacterized protein</fullName>
    </submittedName>
</protein>
<dbReference type="EMBL" id="CAMPGE010007194">
    <property type="protein sequence ID" value="CAI2366120.1"/>
    <property type="molecule type" value="Genomic_DNA"/>
</dbReference>
<gene>
    <name evidence="1" type="ORF">ECRASSUSDP1_LOCUS7391</name>
</gene>
<keyword evidence="2" id="KW-1185">Reference proteome</keyword>
<reference evidence="1" key="1">
    <citation type="submission" date="2023-07" db="EMBL/GenBank/DDBJ databases">
        <authorList>
            <consortium name="AG Swart"/>
            <person name="Singh M."/>
            <person name="Singh A."/>
            <person name="Seah K."/>
            <person name="Emmerich C."/>
        </authorList>
    </citation>
    <scope>NUCLEOTIDE SEQUENCE</scope>
    <source>
        <strain evidence="1">DP1</strain>
    </source>
</reference>
<accession>A0AAD1UIN5</accession>
<sequence>MNNFFLFDENLSEDFLDENVSVSSINTSPNLEKNMAERKFDFGVKEKKATNGGFLLDSQFVCKNSPVIDNSLKLSDSCVIQKEQRKLKPASKSSIQTEIKSLLQKAILIRNSACCQKNNRARHYVAHRPAEKTVTMKDVKSADFFSN</sequence>
<dbReference type="AlphaFoldDB" id="A0AAD1UIN5"/>